<dbReference type="AlphaFoldDB" id="A0A1W1ZYQ9"/>
<dbReference type="RefSeq" id="WP_084350589.1">
    <property type="nucleotide sequence ID" value="NZ_FWYD01000002.1"/>
</dbReference>
<evidence type="ECO:0000313" key="5">
    <source>
        <dbReference type="Proteomes" id="UP000192330"/>
    </source>
</evidence>
<dbReference type="PANTHER" id="PTHR42760">
    <property type="entry name" value="SHORT-CHAIN DEHYDROGENASES/REDUCTASES FAMILY MEMBER"/>
    <property type="match status" value="1"/>
</dbReference>
<evidence type="ECO:0000313" key="4">
    <source>
        <dbReference type="EMBL" id="SMC53534.1"/>
    </source>
</evidence>
<reference evidence="4 5" key="1">
    <citation type="submission" date="2017-04" db="EMBL/GenBank/DDBJ databases">
        <authorList>
            <person name="Afonso C.L."/>
            <person name="Miller P.J."/>
            <person name="Scott M.A."/>
            <person name="Spackman E."/>
            <person name="Goraichik I."/>
            <person name="Dimitrov K.M."/>
            <person name="Suarez D.L."/>
            <person name="Swayne D.E."/>
        </authorList>
    </citation>
    <scope>NUCLEOTIDE SEQUENCE [LARGE SCALE GENOMIC DNA]</scope>
    <source>
        <strain evidence="4 5">CGMCC 1.12644</strain>
    </source>
</reference>
<dbReference type="GO" id="GO:0030497">
    <property type="term" value="P:fatty acid elongation"/>
    <property type="evidence" value="ECO:0007669"/>
    <property type="project" value="TreeGrafter"/>
</dbReference>
<gene>
    <name evidence="4" type="ORF">SAMN06295998_102258</name>
</gene>
<proteinExistence type="inferred from homology"/>
<name>A0A1W1ZYQ9_9RHOB</name>
<dbReference type="PRINTS" id="PR00080">
    <property type="entry name" value="SDRFAMILY"/>
</dbReference>
<feature type="domain" description="Ketoreductase" evidence="3">
    <location>
        <begin position="6"/>
        <end position="184"/>
    </location>
</feature>
<dbReference type="STRING" id="1387277.SAMN06295998_102258"/>
<dbReference type="Gene3D" id="3.40.50.720">
    <property type="entry name" value="NAD(P)-binding Rossmann-like Domain"/>
    <property type="match status" value="1"/>
</dbReference>
<accession>A0A1W1ZYQ9</accession>
<comment type="similarity">
    <text evidence="1 2">Belongs to the short-chain dehydrogenases/reductases (SDR) family.</text>
</comment>
<dbReference type="InterPro" id="IPR002347">
    <property type="entry name" value="SDR_fam"/>
</dbReference>
<dbReference type="GO" id="GO:0016616">
    <property type="term" value="F:oxidoreductase activity, acting on the CH-OH group of donors, NAD or NADP as acceptor"/>
    <property type="evidence" value="ECO:0007669"/>
    <property type="project" value="TreeGrafter"/>
</dbReference>
<dbReference type="Proteomes" id="UP000192330">
    <property type="component" value="Unassembled WGS sequence"/>
</dbReference>
<sequence>MHTNGQNIIVSGGSRGLGLHLVSQLLKNGNKVATFARTRTPEMDALDKEYGDSFHFASVDAVDADKVNGFVAEVCDKFGGRLDSIVNNAAIGQDQLLMHTDLDTIQQIVNINIVGPTILIRAAIKRMMLQGGGNICNISSICGSRGYAGLSVYAGSKGYLDAMTRALAREVGEAGIFINCVAPGFFESEMSSVLRPEQLNTIKRRTPSGSLSNDENIFKVVDMVISGTTNMQGQVVFVDGGITS</sequence>
<dbReference type="Pfam" id="PF00106">
    <property type="entry name" value="adh_short"/>
    <property type="match status" value="1"/>
</dbReference>
<dbReference type="EMBL" id="FWYD01000002">
    <property type="protein sequence ID" value="SMC53534.1"/>
    <property type="molecule type" value="Genomic_DNA"/>
</dbReference>
<evidence type="ECO:0000256" key="2">
    <source>
        <dbReference type="RuleBase" id="RU000363"/>
    </source>
</evidence>
<dbReference type="PANTHER" id="PTHR42760:SF40">
    <property type="entry name" value="3-OXOACYL-[ACYL-CARRIER-PROTEIN] REDUCTASE, CHLOROPLASTIC"/>
    <property type="match status" value="1"/>
</dbReference>
<protein>
    <submittedName>
        <fullName evidence="4">3-oxoacyl-[acyl-carrier protein] reductase</fullName>
    </submittedName>
</protein>
<dbReference type="CDD" id="cd05233">
    <property type="entry name" value="SDR_c"/>
    <property type="match status" value="1"/>
</dbReference>
<evidence type="ECO:0000256" key="1">
    <source>
        <dbReference type="ARBA" id="ARBA00006484"/>
    </source>
</evidence>
<organism evidence="4 5">
    <name type="scientific">Primorskyibacter flagellatus</name>
    <dbReference type="NCBI Taxonomy" id="1387277"/>
    <lineage>
        <taxon>Bacteria</taxon>
        <taxon>Pseudomonadati</taxon>
        <taxon>Pseudomonadota</taxon>
        <taxon>Alphaproteobacteria</taxon>
        <taxon>Rhodobacterales</taxon>
        <taxon>Roseobacteraceae</taxon>
        <taxon>Primorskyibacter</taxon>
    </lineage>
</organism>
<dbReference type="InterPro" id="IPR036291">
    <property type="entry name" value="NAD(P)-bd_dom_sf"/>
</dbReference>
<dbReference type="OrthoDB" id="9804774at2"/>
<dbReference type="PROSITE" id="PS00061">
    <property type="entry name" value="ADH_SHORT"/>
    <property type="match status" value="1"/>
</dbReference>
<dbReference type="InterPro" id="IPR020904">
    <property type="entry name" value="Sc_DH/Rdtase_CS"/>
</dbReference>
<evidence type="ECO:0000259" key="3">
    <source>
        <dbReference type="SMART" id="SM00822"/>
    </source>
</evidence>
<dbReference type="InterPro" id="IPR057326">
    <property type="entry name" value="KR_dom"/>
</dbReference>
<keyword evidence="5" id="KW-1185">Reference proteome</keyword>
<dbReference type="PRINTS" id="PR00081">
    <property type="entry name" value="GDHRDH"/>
</dbReference>
<dbReference type="SMART" id="SM00822">
    <property type="entry name" value="PKS_KR"/>
    <property type="match status" value="1"/>
</dbReference>
<dbReference type="SUPFAM" id="SSF51735">
    <property type="entry name" value="NAD(P)-binding Rossmann-fold domains"/>
    <property type="match status" value="1"/>
</dbReference>